<keyword evidence="2" id="KW-1185">Reference proteome</keyword>
<gene>
    <name evidence="1" type="ORF">QFC24_000462</name>
</gene>
<proteinExistence type="predicted"/>
<dbReference type="Proteomes" id="UP001234202">
    <property type="component" value="Unassembled WGS sequence"/>
</dbReference>
<evidence type="ECO:0000313" key="1">
    <source>
        <dbReference type="EMBL" id="KAJ9128170.1"/>
    </source>
</evidence>
<sequence length="585" mass="61500">MSSEKGATFACNPATARLVSVKLGCDPKGEKIVYVNGRTVVIRDLSDPTKSVTYSQHTQTATVARISPSGYYCASADVAGNVRIWDIAGSDQVLKLATRPLGGRVNDLSWDGESKRIIAVGDGRERFGAAFLADSGSSCGEIQGNSKVINAVSIRHQRPFRAATASDDGAIVFFHGVPFKNDKIIRTHSNFVQDVRFSHSGDHLASVGSDRKLFLYDGKTGETLSEIDAHNGSILACSWSPDSKSLSTASADGTVKLWDIETKQATTTFTIGSDVASQQNGNIWASENSIVSLSLDGTLNGPTKAVTASTLLAKPEPTFFTGSFDGSVRAFDLPSGQAHTVDGQSGEGQITGMSADEETGYVWASTWTDGRGLERLDKKAFSSNVRLDASLSAPKDVAAASGVVALADSQGVTVLKDGKTVKSLSAKDGYSAVAVKGDLVAYGGADKKVHVESLSSGDSAAVFDDNRGEVISLTFSPEGKLLAAGDSSGRIVLIDVVEKKTLVSSRWTAHTGRVASLAFSPDGLRLVSGGLDESIYVHHVDQLLKKVAIKNTHAGGVTGVAWQDDQTVISTGSDACVRTWTIKGI</sequence>
<comment type="caution">
    <text evidence="1">The sequence shown here is derived from an EMBL/GenBank/DDBJ whole genome shotgun (WGS) entry which is preliminary data.</text>
</comment>
<organism evidence="1 2">
    <name type="scientific">Naganishia onofrii</name>
    <dbReference type="NCBI Taxonomy" id="1851511"/>
    <lineage>
        <taxon>Eukaryota</taxon>
        <taxon>Fungi</taxon>
        <taxon>Dikarya</taxon>
        <taxon>Basidiomycota</taxon>
        <taxon>Agaricomycotina</taxon>
        <taxon>Tremellomycetes</taxon>
        <taxon>Filobasidiales</taxon>
        <taxon>Filobasidiaceae</taxon>
        <taxon>Naganishia</taxon>
    </lineage>
</organism>
<evidence type="ECO:0000313" key="2">
    <source>
        <dbReference type="Proteomes" id="UP001234202"/>
    </source>
</evidence>
<accession>A0ACC2XVX8</accession>
<protein>
    <submittedName>
        <fullName evidence="1">Uncharacterized protein</fullName>
    </submittedName>
</protein>
<reference evidence="1" key="1">
    <citation type="submission" date="2023-04" db="EMBL/GenBank/DDBJ databases">
        <title>Draft Genome sequencing of Naganishia species isolated from polar environments using Oxford Nanopore Technology.</title>
        <authorList>
            <person name="Leo P."/>
            <person name="Venkateswaran K."/>
        </authorList>
    </citation>
    <scope>NUCLEOTIDE SEQUENCE</scope>
    <source>
        <strain evidence="1">DBVPG 5303</strain>
    </source>
</reference>
<dbReference type="EMBL" id="JASBWV010000001">
    <property type="protein sequence ID" value="KAJ9128170.1"/>
    <property type="molecule type" value="Genomic_DNA"/>
</dbReference>
<name>A0ACC2XVX8_9TREE</name>